<accession>A0A6C0KZJ5</accession>
<reference evidence="1" key="1">
    <citation type="journal article" date="2020" name="Nature">
        <title>Giant virus diversity and host interactions through global metagenomics.</title>
        <authorList>
            <person name="Schulz F."/>
            <person name="Roux S."/>
            <person name="Paez-Espino D."/>
            <person name="Jungbluth S."/>
            <person name="Walsh D.A."/>
            <person name="Denef V.J."/>
            <person name="McMahon K.D."/>
            <person name="Konstantinidis K.T."/>
            <person name="Eloe-Fadrosh E.A."/>
            <person name="Kyrpides N.C."/>
            <person name="Woyke T."/>
        </authorList>
    </citation>
    <scope>NUCLEOTIDE SEQUENCE</scope>
    <source>
        <strain evidence="1">GVMAG-S-3300013286-35</strain>
    </source>
</reference>
<organism evidence="1">
    <name type="scientific">viral metagenome</name>
    <dbReference type="NCBI Taxonomy" id="1070528"/>
    <lineage>
        <taxon>unclassified sequences</taxon>
        <taxon>metagenomes</taxon>
        <taxon>organismal metagenomes</taxon>
    </lineage>
</organism>
<proteinExistence type="predicted"/>
<dbReference type="AlphaFoldDB" id="A0A6C0KZJ5"/>
<evidence type="ECO:0000313" key="1">
    <source>
        <dbReference type="EMBL" id="QHU21728.1"/>
    </source>
</evidence>
<sequence length="398" mass="43431">MPPKKSSPPSAVSTPPIAASPIHSFDNILVYYGHGAMIVDGRKTETFVVPEGRCFVTIVDAGTTAFEFQQKAFHKLCKVATTGSASGRQAHTWLSNPIVYKAEIENYMDKVAKRPMGTTQLHIAYGDFEEEELRTTPKFFGQSFIDDTTFVVKKDGSHLYDISICKAGSYFLENAGAGDYQVIKRKSEDGDLTEDEVLSVYDGSVFPTVVEIVGAKVQSQIKEPDEWVGETAFHTQWKDAINHNEDLHIGRNKVLDLLNEREGRGVFYNLACRVVMKSQVVGARTRSIVGAVKALEEAAAAAVAPHVAAVNEGGTVARSRQAENAATAAAEAAVEAARKAQFEQEQATTLGVTVAVYRKFSQLLDTKGETAATEYITKFIGGGTRRICKGGRRTRKLR</sequence>
<dbReference type="EMBL" id="MN740992">
    <property type="protein sequence ID" value="QHU21728.1"/>
    <property type="molecule type" value="Genomic_DNA"/>
</dbReference>
<name>A0A6C0KZJ5_9ZZZZ</name>
<protein>
    <submittedName>
        <fullName evidence="1">Uncharacterized protein</fullName>
    </submittedName>
</protein>